<feature type="transmembrane region" description="Helical" evidence="4">
    <location>
        <begin position="33"/>
        <end position="53"/>
    </location>
</feature>
<dbReference type="PRINTS" id="PR00038">
    <property type="entry name" value="HTHLUXR"/>
</dbReference>
<dbReference type="CDD" id="cd06170">
    <property type="entry name" value="LuxR_C_like"/>
    <property type="match status" value="1"/>
</dbReference>
<dbReference type="SUPFAM" id="SSF46894">
    <property type="entry name" value="C-terminal effector domain of the bipartite response regulators"/>
    <property type="match status" value="1"/>
</dbReference>
<sequence>MKRQVLIFGVVGGVLITVLKWTEYRFLVLEHSFEIYGALIAALFAGLGIWLGVRMHERRERVVVREVTVPVEVPVSIPASAPFTRDEAKREQLGITPREMEILTLVAEGLSNREIAERLFVSENTVKTHCSRAFDKLGAKRRTQAVQLGKEMGLLP</sequence>
<keyword evidence="7" id="KW-1185">Reference proteome</keyword>
<keyword evidence="3" id="KW-0804">Transcription</keyword>
<feature type="transmembrane region" description="Helical" evidence="4">
    <location>
        <begin position="5"/>
        <end position="21"/>
    </location>
</feature>
<keyword evidence="4" id="KW-0812">Transmembrane</keyword>
<dbReference type="RefSeq" id="WP_317890890.1">
    <property type="nucleotide sequence ID" value="NZ_JAGSYH010000002.1"/>
</dbReference>
<dbReference type="InterPro" id="IPR000792">
    <property type="entry name" value="Tscrpt_reg_LuxR_C"/>
</dbReference>
<feature type="domain" description="HTH luxR-type" evidence="5">
    <location>
        <begin position="88"/>
        <end position="153"/>
    </location>
</feature>
<dbReference type="PANTHER" id="PTHR44688:SF16">
    <property type="entry name" value="DNA-BINDING TRANSCRIPTIONAL ACTIVATOR DEVR_DOSR"/>
    <property type="match status" value="1"/>
</dbReference>
<evidence type="ECO:0000313" key="6">
    <source>
        <dbReference type="EMBL" id="MFC5860667.1"/>
    </source>
</evidence>
<reference evidence="7" key="1">
    <citation type="journal article" date="2019" name="Int. J. Syst. Evol. Microbiol.">
        <title>The Global Catalogue of Microorganisms (GCM) 10K type strain sequencing project: providing services to taxonomists for standard genome sequencing and annotation.</title>
        <authorList>
            <consortium name="The Broad Institute Genomics Platform"/>
            <consortium name="The Broad Institute Genome Sequencing Center for Infectious Disease"/>
            <person name="Wu L."/>
            <person name="Ma J."/>
        </authorList>
    </citation>
    <scope>NUCLEOTIDE SEQUENCE [LARGE SCALE GENOMIC DNA]</scope>
    <source>
        <strain evidence="7">JCM 4087</strain>
    </source>
</reference>
<dbReference type="Gene3D" id="1.10.10.10">
    <property type="entry name" value="Winged helix-like DNA-binding domain superfamily/Winged helix DNA-binding domain"/>
    <property type="match status" value="1"/>
</dbReference>
<keyword evidence="2" id="KW-0238">DNA-binding</keyword>
<dbReference type="Proteomes" id="UP001596091">
    <property type="component" value="Unassembled WGS sequence"/>
</dbReference>
<gene>
    <name evidence="6" type="ORF">ACFPT7_00015</name>
</gene>
<dbReference type="SMART" id="SM00421">
    <property type="entry name" value="HTH_LUXR"/>
    <property type="match status" value="1"/>
</dbReference>
<evidence type="ECO:0000256" key="2">
    <source>
        <dbReference type="ARBA" id="ARBA00023125"/>
    </source>
</evidence>
<keyword evidence="4" id="KW-0472">Membrane</keyword>
<dbReference type="Pfam" id="PF00196">
    <property type="entry name" value="GerE"/>
    <property type="match status" value="1"/>
</dbReference>
<name>A0ABW1EBP6_9BACT</name>
<organism evidence="6 7">
    <name type="scientific">Acidicapsa dinghuensis</name>
    <dbReference type="NCBI Taxonomy" id="2218256"/>
    <lineage>
        <taxon>Bacteria</taxon>
        <taxon>Pseudomonadati</taxon>
        <taxon>Acidobacteriota</taxon>
        <taxon>Terriglobia</taxon>
        <taxon>Terriglobales</taxon>
        <taxon>Acidobacteriaceae</taxon>
        <taxon>Acidicapsa</taxon>
    </lineage>
</organism>
<proteinExistence type="predicted"/>
<evidence type="ECO:0000256" key="1">
    <source>
        <dbReference type="ARBA" id="ARBA00023015"/>
    </source>
</evidence>
<dbReference type="InterPro" id="IPR016032">
    <property type="entry name" value="Sig_transdc_resp-reg_C-effctor"/>
</dbReference>
<evidence type="ECO:0000256" key="4">
    <source>
        <dbReference type="SAM" id="Phobius"/>
    </source>
</evidence>
<dbReference type="PANTHER" id="PTHR44688">
    <property type="entry name" value="DNA-BINDING TRANSCRIPTIONAL ACTIVATOR DEVR_DOSR"/>
    <property type="match status" value="1"/>
</dbReference>
<dbReference type="InterPro" id="IPR036388">
    <property type="entry name" value="WH-like_DNA-bd_sf"/>
</dbReference>
<protein>
    <submittedName>
        <fullName evidence="6">Response regulator transcription factor</fullName>
    </submittedName>
</protein>
<accession>A0ABW1EBP6</accession>
<evidence type="ECO:0000313" key="7">
    <source>
        <dbReference type="Proteomes" id="UP001596091"/>
    </source>
</evidence>
<dbReference type="EMBL" id="JBHSPH010000001">
    <property type="protein sequence ID" value="MFC5860667.1"/>
    <property type="molecule type" value="Genomic_DNA"/>
</dbReference>
<dbReference type="PROSITE" id="PS50043">
    <property type="entry name" value="HTH_LUXR_2"/>
    <property type="match status" value="1"/>
</dbReference>
<evidence type="ECO:0000256" key="3">
    <source>
        <dbReference type="ARBA" id="ARBA00023163"/>
    </source>
</evidence>
<comment type="caution">
    <text evidence="6">The sequence shown here is derived from an EMBL/GenBank/DDBJ whole genome shotgun (WGS) entry which is preliminary data.</text>
</comment>
<keyword evidence="4" id="KW-1133">Transmembrane helix</keyword>
<evidence type="ECO:0000259" key="5">
    <source>
        <dbReference type="PROSITE" id="PS50043"/>
    </source>
</evidence>
<dbReference type="PROSITE" id="PS00622">
    <property type="entry name" value="HTH_LUXR_1"/>
    <property type="match status" value="1"/>
</dbReference>
<keyword evidence="1" id="KW-0805">Transcription regulation</keyword>